<organism evidence="4 5">
    <name type="scientific">Streptacidiphilus jiangxiensis</name>
    <dbReference type="NCBI Taxonomy" id="235985"/>
    <lineage>
        <taxon>Bacteria</taxon>
        <taxon>Bacillati</taxon>
        <taxon>Actinomycetota</taxon>
        <taxon>Actinomycetes</taxon>
        <taxon>Kitasatosporales</taxon>
        <taxon>Streptomycetaceae</taxon>
        <taxon>Streptacidiphilus</taxon>
    </lineage>
</organism>
<gene>
    <name evidence="4" type="ORF">SAMN05414137_13925</name>
</gene>
<keyword evidence="2" id="KW-1133">Transmembrane helix</keyword>
<dbReference type="InterPro" id="IPR018649">
    <property type="entry name" value="SHOCT"/>
</dbReference>
<sequence length="202" mass="21134">MTDDPVQSLERLAELHRRGDLSDTEFEDAKRQLLQRGSAGGAPVQPTVPAPAMFDTRPPFPQQRESQEAPGPARMSAAKRWTLALIATVVVGFVLGIALLVVAEVAPSTAGWTTQFVCAGGQHLITNGGVVHSNGGSAQGSTHFYCAPVGQQVTGLDLLSMQEQSGNVLGLSMLLGFLIAAVLVGLATALLALRSKARVPRG</sequence>
<dbReference type="EMBL" id="FOAZ01000039">
    <property type="protein sequence ID" value="SEM63632.1"/>
    <property type="molecule type" value="Genomic_DNA"/>
</dbReference>
<name>A0A1H7ZY97_STRJI</name>
<evidence type="ECO:0000259" key="3">
    <source>
        <dbReference type="Pfam" id="PF09851"/>
    </source>
</evidence>
<feature type="region of interest" description="Disordered" evidence="1">
    <location>
        <begin position="13"/>
        <end position="73"/>
    </location>
</feature>
<reference evidence="5" key="1">
    <citation type="submission" date="2016-10" db="EMBL/GenBank/DDBJ databases">
        <authorList>
            <person name="Varghese N."/>
        </authorList>
    </citation>
    <scope>NUCLEOTIDE SEQUENCE [LARGE SCALE GENOMIC DNA]</scope>
    <source>
        <strain evidence="5">DSM 45096 / BCRC 16803 / CGMCC 4.1857 / CIP 109030 / JCM 12277 / KCTC 19219 / NBRC 100920 / 33214</strain>
    </source>
</reference>
<feature type="transmembrane region" description="Helical" evidence="2">
    <location>
        <begin position="168"/>
        <end position="193"/>
    </location>
</feature>
<keyword evidence="2" id="KW-0472">Membrane</keyword>
<evidence type="ECO:0000313" key="4">
    <source>
        <dbReference type="EMBL" id="SEM63632.1"/>
    </source>
</evidence>
<keyword evidence="5" id="KW-1185">Reference proteome</keyword>
<feature type="compositionally biased region" description="Basic and acidic residues" evidence="1">
    <location>
        <begin position="13"/>
        <end position="31"/>
    </location>
</feature>
<evidence type="ECO:0000313" key="5">
    <source>
        <dbReference type="Proteomes" id="UP000183015"/>
    </source>
</evidence>
<dbReference type="Pfam" id="PF09851">
    <property type="entry name" value="SHOCT"/>
    <property type="match status" value="1"/>
</dbReference>
<feature type="domain" description="SHOCT" evidence="3">
    <location>
        <begin position="8"/>
        <end position="34"/>
    </location>
</feature>
<dbReference type="RefSeq" id="WP_042444948.1">
    <property type="nucleotide sequence ID" value="NZ_BBPN01000008.1"/>
</dbReference>
<keyword evidence="2" id="KW-0812">Transmembrane</keyword>
<dbReference type="OrthoDB" id="5996503at2"/>
<dbReference type="STRING" id="235985.SAMN05414137_13925"/>
<evidence type="ECO:0000256" key="2">
    <source>
        <dbReference type="SAM" id="Phobius"/>
    </source>
</evidence>
<accession>A0A1H7ZY97</accession>
<proteinExistence type="predicted"/>
<feature type="transmembrane region" description="Helical" evidence="2">
    <location>
        <begin position="81"/>
        <end position="103"/>
    </location>
</feature>
<protein>
    <submittedName>
        <fullName evidence="4">Short C-terminal domain-containing protein</fullName>
    </submittedName>
</protein>
<dbReference type="Proteomes" id="UP000183015">
    <property type="component" value="Unassembled WGS sequence"/>
</dbReference>
<dbReference type="AlphaFoldDB" id="A0A1H7ZY97"/>
<evidence type="ECO:0000256" key="1">
    <source>
        <dbReference type="SAM" id="MobiDB-lite"/>
    </source>
</evidence>